<protein>
    <submittedName>
        <fullName evidence="1">Uncharacterized protein</fullName>
    </submittedName>
</protein>
<sequence>MEEEHRGKIDGFKKMIQDLVWQLIGDQEQDFKRSKTVLWSSVQIEKTKEACLDGLEASKTKGGAISGPYHRHTFHCIIQGKELLESSNSRVKVRFEVWRIGEAFTSLVDSPLCIQEGFIKRIKRQAWVAFGTVDSTILHPKLSLLLFVMIAIVELNINRAFVAKCPLRSSVRDGEQQRHHCCQEYGKGQEAPPVINPLFVSHPPSPMMERTITDYARPSISGMQSSIARPQIDGENLYEALGRLKELLRKCPHHGLDLGIQIQYFYNGVSFGARQLIDASVGGSTNHKNPNRLAAMIEQKMGNLTSTPAIKTTQPVMFCDFCSGGHPNHECSSMGSPME</sequence>
<proteinExistence type="predicted"/>
<gene>
    <name evidence="1" type="ORF">M9H77_26672</name>
</gene>
<keyword evidence="2" id="KW-1185">Reference proteome</keyword>
<reference evidence="2" key="1">
    <citation type="journal article" date="2023" name="Nat. Plants">
        <title>Single-cell RNA sequencing provides a high-resolution roadmap for understanding the multicellular compartmentation of specialized metabolism.</title>
        <authorList>
            <person name="Sun S."/>
            <person name="Shen X."/>
            <person name="Li Y."/>
            <person name="Li Y."/>
            <person name="Wang S."/>
            <person name="Li R."/>
            <person name="Zhang H."/>
            <person name="Shen G."/>
            <person name="Guo B."/>
            <person name="Wei J."/>
            <person name="Xu J."/>
            <person name="St-Pierre B."/>
            <person name="Chen S."/>
            <person name="Sun C."/>
        </authorList>
    </citation>
    <scope>NUCLEOTIDE SEQUENCE [LARGE SCALE GENOMIC DNA]</scope>
</reference>
<dbReference type="EMBL" id="CM044706">
    <property type="protein sequence ID" value="KAI5657879.1"/>
    <property type="molecule type" value="Genomic_DNA"/>
</dbReference>
<evidence type="ECO:0000313" key="1">
    <source>
        <dbReference type="EMBL" id="KAI5657879.1"/>
    </source>
</evidence>
<dbReference type="Proteomes" id="UP001060085">
    <property type="component" value="Linkage Group LG06"/>
</dbReference>
<name>A0ACC0AAP3_CATRO</name>
<evidence type="ECO:0000313" key="2">
    <source>
        <dbReference type="Proteomes" id="UP001060085"/>
    </source>
</evidence>
<organism evidence="1 2">
    <name type="scientific">Catharanthus roseus</name>
    <name type="common">Madagascar periwinkle</name>
    <name type="synonym">Vinca rosea</name>
    <dbReference type="NCBI Taxonomy" id="4058"/>
    <lineage>
        <taxon>Eukaryota</taxon>
        <taxon>Viridiplantae</taxon>
        <taxon>Streptophyta</taxon>
        <taxon>Embryophyta</taxon>
        <taxon>Tracheophyta</taxon>
        <taxon>Spermatophyta</taxon>
        <taxon>Magnoliopsida</taxon>
        <taxon>eudicotyledons</taxon>
        <taxon>Gunneridae</taxon>
        <taxon>Pentapetalae</taxon>
        <taxon>asterids</taxon>
        <taxon>lamiids</taxon>
        <taxon>Gentianales</taxon>
        <taxon>Apocynaceae</taxon>
        <taxon>Rauvolfioideae</taxon>
        <taxon>Vinceae</taxon>
        <taxon>Catharanthinae</taxon>
        <taxon>Catharanthus</taxon>
    </lineage>
</organism>
<accession>A0ACC0AAP3</accession>
<comment type="caution">
    <text evidence="1">The sequence shown here is derived from an EMBL/GenBank/DDBJ whole genome shotgun (WGS) entry which is preliminary data.</text>
</comment>